<comment type="caution">
    <text evidence="1">The sequence shown here is derived from an EMBL/GenBank/DDBJ whole genome shotgun (WGS) entry which is preliminary data.</text>
</comment>
<dbReference type="SUPFAM" id="SSF55729">
    <property type="entry name" value="Acyl-CoA N-acyltransferases (Nat)"/>
    <property type="match status" value="1"/>
</dbReference>
<accession>A0ABW9V1L3</accession>
<evidence type="ECO:0000313" key="1">
    <source>
        <dbReference type="EMBL" id="MXO69632.1"/>
    </source>
</evidence>
<dbReference type="InterPro" id="IPR016181">
    <property type="entry name" value="Acyl_CoA_acyltransferase"/>
</dbReference>
<keyword evidence="2" id="KW-1185">Reference proteome</keyword>
<dbReference type="PANTHER" id="PTHR41368:SF1">
    <property type="entry name" value="PROTEIN YGHO"/>
    <property type="match status" value="1"/>
</dbReference>
<dbReference type="RefSeq" id="WP_160734257.1">
    <property type="nucleotide sequence ID" value="NZ_WTYO01000006.1"/>
</dbReference>
<organism evidence="1 2">
    <name type="scientific">Pelagerythrobacter marinus</name>
    <dbReference type="NCBI Taxonomy" id="538382"/>
    <lineage>
        <taxon>Bacteria</taxon>
        <taxon>Pseudomonadati</taxon>
        <taxon>Pseudomonadota</taxon>
        <taxon>Alphaproteobacteria</taxon>
        <taxon>Sphingomonadales</taxon>
        <taxon>Erythrobacteraceae</taxon>
        <taxon>Pelagerythrobacter</taxon>
    </lineage>
</organism>
<evidence type="ECO:0000313" key="2">
    <source>
        <dbReference type="Proteomes" id="UP000444401"/>
    </source>
</evidence>
<dbReference type="PANTHER" id="PTHR41368">
    <property type="entry name" value="PROTEIN YGHO"/>
    <property type="match status" value="1"/>
</dbReference>
<gene>
    <name evidence="1" type="ORF">GRI72_12455</name>
</gene>
<dbReference type="InterPro" id="IPR039968">
    <property type="entry name" value="BcerS-like"/>
</dbReference>
<proteinExistence type="predicted"/>
<name>A0ABW9V1L3_9SPHN</name>
<reference evidence="1 2" key="1">
    <citation type="submission" date="2019-12" db="EMBL/GenBank/DDBJ databases">
        <title>Genomic-based taxomic classification of the family Erythrobacteraceae.</title>
        <authorList>
            <person name="Xu L."/>
        </authorList>
    </citation>
    <scope>NUCLEOTIDE SEQUENCE [LARGE SCALE GENOMIC DNA]</scope>
    <source>
        <strain evidence="1 2">H32</strain>
    </source>
</reference>
<dbReference type="Gene3D" id="3.40.630.30">
    <property type="match status" value="1"/>
</dbReference>
<protein>
    <submittedName>
        <fullName evidence="1">N-acetyltransferase</fullName>
    </submittedName>
</protein>
<sequence length="385" mass="43283">MTDTEIVIEAVEGKAGRAAFVDLGRRFSAVTPNAVPQLRGEQMELLDPARNPLFDHARVQLFIARRGGRAVGRIAACVDRLMLDMPAEQGFGPGTGIFGYFDAEDESAARALLAAAEGWLREQGMTRVLGPISLSMWEEPGLLVAGHDQPPTVLMGHHPPRYQGYVENAGYEVAKRLFTYALDVSDDFPPIVRRIVQSGKRNPRIRIRPVDHANYTQDVRTVLHILNDAWSKNWGFVPFTEREIAYGAKKLRPLVREELTRIAELDGRPVAFMLALPDVNEPLARIGGRLFPFGWITMLRWLRKPRARTARVPLMGVLKEFHNSRLASQLAFMMISEIREDTTRANGTERGEIGWILEDNQGMVAIADAIESEINREYAIYRKSL</sequence>
<dbReference type="EMBL" id="WTYO01000006">
    <property type="protein sequence ID" value="MXO69632.1"/>
    <property type="molecule type" value="Genomic_DNA"/>
</dbReference>
<dbReference type="Proteomes" id="UP000444401">
    <property type="component" value="Unassembled WGS sequence"/>
</dbReference>